<dbReference type="RefSeq" id="WP_218897853.1">
    <property type="nucleotide sequence ID" value="NZ_JACCFS010000001.1"/>
</dbReference>
<gene>
    <name evidence="1" type="ORF">HNR10_003754</name>
</gene>
<evidence type="ECO:0000313" key="2">
    <source>
        <dbReference type="Proteomes" id="UP000572051"/>
    </source>
</evidence>
<dbReference type="EMBL" id="JACCFS010000001">
    <property type="protein sequence ID" value="NYJ35873.1"/>
    <property type="molecule type" value="Genomic_DNA"/>
</dbReference>
<name>A0A7Z0EPF3_9ACTN</name>
<organism evidence="1 2">
    <name type="scientific">Nocardiopsis aegyptia</name>
    <dbReference type="NCBI Taxonomy" id="220378"/>
    <lineage>
        <taxon>Bacteria</taxon>
        <taxon>Bacillati</taxon>
        <taxon>Actinomycetota</taxon>
        <taxon>Actinomycetes</taxon>
        <taxon>Streptosporangiales</taxon>
        <taxon>Nocardiopsidaceae</taxon>
        <taxon>Nocardiopsis</taxon>
    </lineage>
</organism>
<evidence type="ECO:0000313" key="1">
    <source>
        <dbReference type="EMBL" id="NYJ35873.1"/>
    </source>
</evidence>
<protein>
    <submittedName>
        <fullName evidence="1">Uncharacterized protein</fullName>
    </submittedName>
</protein>
<accession>A0A7Z0EPF3</accession>
<keyword evidence="2" id="KW-1185">Reference proteome</keyword>
<dbReference type="Proteomes" id="UP000572051">
    <property type="component" value="Unassembled WGS sequence"/>
</dbReference>
<reference evidence="1 2" key="1">
    <citation type="submission" date="2020-07" db="EMBL/GenBank/DDBJ databases">
        <title>Sequencing the genomes of 1000 actinobacteria strains.</title>
        <authorList>
            <person name="Klenk H.-P."/>
        </authorList>
    </citation>
    <scope>NUCLEOTIDE SEQUENCE [LARGE SCALE GENOMIC DNA]</scope>
    <source>
        <strain evidence="1 2">DSM 44442</strain>
    </source>
</reference>
<sequence>MGELDPRTCAVVSAPIGLFREIQRHYVTFRDHVWRSGALGFTPVLEGQLASDWLDTRTGHKRIHYTLTGTDWLPRSQKAMLLAVSEPYADHYTVDGDIFDECTDVALTAFLAASERGDSACAEIWENWSAREGRETYAYLTLDDLITLFAVNSADSARENGTVLLPAEAGDVLVRQRHYYNRYLTRRLANPLEDAKQLVLFRNIPVSDPEALGAAMSSIQGSCSKRNLARVYSAINPGE</sequence>
<dbReference type="AlphaFoldDB" id="A0A7Z0EPF3"/>
<proteinExistence type="predicted"/>
<comment type="caution">
    <text evidence="1">The sequence shown here is derived from an EMBL/GenBank/DDBJ whole genome shotgun (WGS) entry which is preliminary data.</text>
</comment>